<keyword evidence="2" id="KW-1185">Reference proteome</keyword>
<organism evidence="1 2">
    <name type="scientific">Ferrimonas sediminum</name>
    <dbReference type="NCBI Taxonomy" id="718193"/>
    <lineage>
        <taxon>Bacteria</taxon>
        <taxon>Pseudomonadati</taxon>
        <taxon>Pseudomonadota</taxon>
        <taxon>Gammaproteobacteria</taxon>
        <taxon>Alteromonadales</taxon>
        <taxon>Ferrimonadaceae</taxon>
        <taxon>Ferrimonas</taxon>
    </lineage>
</organism>
<name>A0A1G9B307_9GAMM</name>
<dbReference type="OrthoDB" id="6400232at2"/>
<protein>
    <recommendedName>
        <fullName evidence="3">MazG nucleotide pyrophosphohydrolase domain-containing protein</fullName>
    </recommendedName>
</protein>
<evidence type="ECO:0000313" key="2">
    <source>
        <dbReference type="Proteomes" id="UP000199527"/>
    </source>
</evidence>
<gene>
    <name evidence="1" type="ORF">SAMN04488540_12625</name>
</gene>
<reference evidence="2" key="1">
    <citation type="submission" date="2016-10" db="EMBL/GenBank/DDBJ databases">
        <authorList>
            <person name="Varghese N."/>
            <person name="Submissions S."/>
        </authorList>
    </citation>
    <scope>NUCLEOTIDE SEQUENCE [LARGE SCALE GENOMIC DNA]</scope>
    <source>
        <strain evidence="2">DSM 23317</strain>
    </source>
</reference>
<sequence>MQKFGLDSLRSDKYSSLESEIVKEKATTLGRAGKRLQQAVDHYYANIDGAGETHRQSLINEVTDAVWALILQREFSGFCHQNLEWITEHYDVPPEAINRMGKQPHK</sequence>
<proteinExistence type="predicted"/>
<accession>A0A1G9B307</accession>
<evidence type="ECO:0000313" key="1">
    <source>
        <dbReference type="EMBL" id="SDK33185.1"/>
    </source>
</evidence>
<evidence type="ECO:0008006" key="3">
    <source>
        <dbReference type="Google" id="ProtNLM"/>
    </source>
</evidence>
<dbReference type="RefSeq" id="WP_090368342.1">
    <property type="nucleotide sequence ID" value="NZ_FNEM01000026.1"/>
</dbReference>
<dbReference type="Proteomes" id="UP000199527">
    <property type="component" value="Unassembled WGS sequence"/>
</dbReference>
<dbReference type="Pfam" id="PF20370">
    <property type="entry name" value="DUF6665"/>
    <property type="match status" value="1"/>
</dbReference>
<dbReference type="AlphaFoldDB" id="A0A1G9B307"/>
<dbReference type="EMBL" id="FNEM01000026">
    <property type="protein sequence ID" value="SDK33185.1"/>
    <property type="molecule type" value="Genomic_DNA"/>
</dbReference>
<dbReference type="InterPro" id="IPR046606">
    <property type="entry name" value="DUF6665"/>
</dbReference>